<evidence type="ECO:0008006" key="3">
    <source>
        <dbReference type="Google" id="ProtNLM"/>
    </source>
</evidence>
<dbReference type="AlphaFoldDB" id="A0A6M7WQD4"/>
<proteinExistence type="predicted"/>
<reference evidence="1 2" key="1">
    <citation type="submission" date="2018-10" db="EMBL/GenBank/DDBJ databases">
        <authorList>
            <person name="Perry B.J."/>
            <person name="Sullivan J.T."/>
            <person name="Murphy R.J.T."/>
            <person name="Ramsay J.P."/>
            <person name="Ronson C.W."/>
        </authorList>
    </citation>
    <scope>NUCLEOTIDE SEQUENCE [LARGE SCALE GENOMIC DNA]</scope>
    <source>
        <strain evidence="1 2">R88b</strain>
    </source>
</reference>
<organism evidence="1 2">
    <name type="scientific">Mesorhizobium loti R88b</name>
    <dbReference type="NCBI Taxonomy" id="935548"/>
    <lineage>
        <taxon>Bacteria</taxon>
        <taxon>Pseudomonadati</taxon>
        <taxon>Pseudomonadota</taxon>
        <taxon>Alphaproteobacteria</taxon>
        <taxon>Hyphomicrobiales</taxon>
        <taxon>Phyllobacteriaceae</taxon>
        <taxon>Mesorhizobium</taxon>
    </lineage>
</organism>
<accession>A0A6M7WQD4</accession>
<sequence>MQQVNDGNDDAELNYRLGEELIERWRRGSDLEFLVDLLRSEKSGERLLGAYYLGEVGGIDGLKGPAIELADDVLSSCRRAFVDYVRSSGCYDGTIADGLAKCLLDIDLYVRVTTMKWAIATSDEIFEQFSLLVESGDGGRKPRFPNPLSNDFWNRSTLKRATRGLDIIRRLRAGQKIKEIREDFLEEDSFVLDNFLFWETRRERDLEWRKTKAGH</sequence>
<evidence type="ECO:0000313" key="2">
    <source>
        <dbReference type="Proteomes" id="UP000503017"/>
    </source>
</evidence>
<protein>
    <recommendedName>
        <fullName evidence="3">HEAT repeat domain-containing protein</fullName>
    </recommendedName>
</protein>
<name>A0A6M7WQD4_RHILI</name>
<gene>
    <name evidence="1" type="ORF">EB235_16355</name>
</gene>
<evidence type="ECO:0000313" key="1">
    <source>
        <dbReference type="EMBL" id="QKD06350.1"/>
    </source>
</evidence>
<dbReference type="EMBL" id="CP033367">
    <property type="protein sequence ID" value="QKD06350.1"/>
    <property type="molecule type" value="Genomic_DNA"/>
</dbReference>
<dbReference type="Proteomes" id="UP000503017">
    <property type="component" value="Chromosome"/>
</dbReference>